<evidence type="ECO:0000313" key="3">
    <source>
        <dbReference type="Proteomes" id="UP000514411"/>
    </source>
</evidence>
<evidence type="ECO:0000313" key="1">
    <source>
        <dbReference type="EMBL" id="CAD0328628.1"/>
    </source>
</evidence>
<organism evidence="1">
    <name type="scientific">Xanthomonas campestris pv. juglandis</name>
    <name type="common">Xanthomonas arboricola pv. juglandis</name>
    <dbReference type="NCBI Taxonomy" id="195709"/>
    <lineage>
        <taxon>Bacteria</taxon>
        <taxon>Pseudomonadati</taxon>
        <taxon>Pseudomonadota</taxon>
        <taxon>Gammaproteobacteria</taxon>
        <taxon>Lysobacterales</taxon>
        <taxon>Lysobacteraceae</taxon>
        <taxon>Xanthomonas</taxon>
    </lineage>
</organism>
<dbReference type="RefSeq" id="WP_144422050.1">
    <property type="nucleotide sequence ID" value="NZ_CP012251.1"/>
</dbReference>
<reference evidence="1 3" key="1">
    <citation type="submission" date="2020-07" db="EMBL/GenBank/DDBJ databases">
        <authorList>
            <person name="Teixeira M."/>
        </authorList>
    </citation>
    <scope>NUCLEOTIDE SEQUENCE</scope>
    <source>
        <strain evidence="2">3</strain>
        <strain evidence="1">Xanthomonas arboricola pv. juglandis CPBF 427</strain>
    </source>
</reference>
<dbReference type="Proteomes" id="UP000514411">
    <property type="component" value="Chromosome"/>
</dbReference>
<dbReference type="EMBL" id="LR861807">
    <property type="protein sequence ID" value="CAD1792399.1"/>
    <property type="molecule type" value="Genomic_DNA"/>
</dbReference>
<proteinExistence type="predicted"/>
<dbReference type="EMBL" id="LR824643">
    <property type="protein sequence ID" value="CAD0328628.1"/>
    <property type="molecule type" value="Genomic_DNA"/>
</dbReference>
<dbReference type="OrthoDB" id="8086538at2"/>
<sequence>MDAWANGPAVRLKDSAWSGEPAEEGRWSMEKSSAEFLKNRLERLIPLVHPGEDENTAKRLKYYQKKPTAWEKYAEPQVISSTFADKVRNALADVPESKQRDIASRMIQETYGMNPQSHAHQDAVESVLEAVNQLDSLPRPPVVPPGY</sequence>
<accession>A0A7U7DD86</accession>
<name>A0A7U7DD86_XANCJ</name>
<evidence type="ECO:0000313" key="2">
    <source>
        <dbReference type="EMBL" id="CAD1792399.1"/>
    </source>
</evidence>
<gene>
    <name evidence="2" type="ORF">XSP_002227</name>
    <name evidence="1" type="ORF">XSP_002250</name>
</gene>
<protein>
    <submittedName>
        <fullName evidence="1">Uncharacterized protein</fullName>
    </submittedName>
</protein>
<dbReference type="AlphaFoldDB" id="A0A7U7DD86"/>